<dbReference type="GeneID" id="87950335"/>
<feature type="compositionally biased region" description="Polar residues" evidence="1">
    <location>
        <begin position="882"/>
        <end position="909"/>
    </location>
</feature>
<dbReference type="Proteomes" id="UP001322277">
    <property type="component" value="Chromosome 9"/>
</dbReference>
<keyword evidence="3" id="KW-1185">Reference proteome</keyword>
<dbReference type="AlphaFoldDB" id="A0AAX4J0G0"/>
<feature type="region of interest" description="Disordered" evidence="1">
    <location>
        <begin position="162"/>
        <end position="213"/>
    </location>
</feature>
<feature type="compositionally biased region" description="Polar residues" evidence="1">
    <location>
        <begin position="753"/>
        <end position="766"/>
    </location>
</feature>
<feature type="compositionally biased region" description="Polar residues" evidence="1">
    <location>
        <begin position="162"/>
        <end position="174"/>
    </location>
</feature>
<dbReference type="RefSeq" id="XP_062786042.1">
    <property type="nucleotide sequence ID" value="XM_062929991.1"/>
</dbReference>
<feature type="compositionally biased region" description="Polar residues" evidence="1">
    <location>
        <begin position="378"/>
        <end position="394"/>
    </location>
</feature>
<feature type="compositionally biased region" description="Polar residues" evidence="1">
    <location>
        <begin position="677"/>
        <end position="686"/>
    </location>
</feature>
<feature type="region of interest" description="Disordered" evidence="1">
    <location>
        <begin position="670"/>
        <end position="704"/>
    </location>
</feature>
<protein>
    <submittedName>
        <fullName evidence="2">Uncharacterized protein</fullName>
    </submittedName>
</protein>
<evidence type="ECO:0000313" key="2">
    <source>
        <dbReference type="EMBL" id="WQF88821.1"/>
    </source>
</evidence>
<feature type="region of interest" description="Disordered" evidence="1">
    <location>
        <begin position="238"/>
        <end position="261"/>
    </location>
</feature>
<reference evidence="3" key="1">
    <citation type="journal article" date="2023" name="bioRxiv">
        <title>Complete genome of the Medicago anthracnose fungus, Colletotrichum destructivum, reveals a mini-chromosome-like region within a core chromosome.</title>
        <authorList>
            <person name="Lapalu N."/>
            <person name="Simon A."/>
            <person name="Lu A."/>
            <person name="Plaumann P.-L."/>
            <person name="Amselem J."/>
            <person name="Pigne S."/>
            <person name="Auger A."/>
            <person name="Koch C."/>
            <person name="Dallery J.-F."/>
            <person name="O'Connell R.J."/>
        </authorList>
    </citation>
    <scope>NUCLEOTIDE SEQUENCE [LARGE SCALE GENOMIC DNA]</scope>
    <source>
        <strain evidence="3">CBS 520.97</strain>
    </source>
</reference>
<dbReference type="KEGG" id="cdet:87950335"/>
<feature type="region of interest" description="Disordered" evidence="1">
    <location>
        <begin position="750"/>
        <end position="769"/>
    </location>
</feature>
<dbReference type="EMBL" id="CP137313">
    <property type="protein sequence ID" value="WQF88821.1"/>
    <property type="molecule type" value="Genomic_DNA"/>
</dbReference>
<accession>A0AAX4J0G0</accession>
<gene>
    <name evidence="2" type="ORF">CDEST_13835</name>
</gene>
<evidence type="ECO:0000256" key="1">
    <source>
        <dbReference type="SAM" id="MobiDB-lite"/>
    </source>
</evidence>
<feature type="region of interest" description="Disordered" evidence="1">
    <location>
        <begin position="882"/>
        <end position="919"/>
    </location>
</feature>
<name>A0AAX4J0G0_9PEZI</name>
<feature type="region of interest" description="Disordered" evidence="1">
    <location>
        <begin position="377"/>
        <end position="446"/>
    </location>
</feature>
<proteinExistence type="predicted"/>
<organism evidence="2 3">
    <name type="scientific">Colletotrichum destructivum</name>
    <dbReference type="NCBI Taxonomy" id="34406"/>
    <lineage>
        <taxon>Eukaryota</taxon>
        <taxon>Fungi</taxon>
        <taxon>Dikarya</taxon>
        <taxon>Ascomycota</taxon>
        <taxon>Pezizomycotina</taxon>
        <taxon>Sordariomycetes</taxon>
        <taxon>Hypocreomycetidae</taxon>
        <taxon>Glomerellales</taxon>
        <taxon>Glomerellaceae</taxon>
        <taxon>Colletotrichum</taxon>
        <taxon>Colletotrichum destructivum species complex</taxon>
    </lineage>
</organism>
<evidence type="ECO:0000313" key="3">
    <source>
        <dbReference type="Proteomes" id="UP001322277"/>
    </source>
</evidence>
<sequence>MGSWGDQSERRADRMPSLRVQANAFRQSGPDVYAADEAIKRGMMADLGTVRIDELPLDDTPNPRAIPPRPRRIVRATEHTMAKNGIDDAEAMTVKDLNDLGGPSVYRPTAGPSRDFMAEHRRPLSTFQGMKTSHNGIVLPPGAHVHRFPSSRAVATNAITAPNNAGGATNTRSPATAVVPKNTVPPHLRAKKTAETTTSNNHGARKEASVQVPKQAMMSGSDINQERDKVVPLTVHGHDALHSSVPHASTTKDGLRTERGDSGDQVLDYWSGFCNIRISEQGKDCEVSVELAVHQTAQDIDGKCLFVMTLPNGVVKRHSMRSYLLQFQKSNLCVVCFDSGAEKASYKLKFKDETTASEFQRRAANLQRVVGYVHGLPTANTKTTAESETASNAEKTADREGPTQPEPNVSTAPVEGFANSPREKSESKPATEIGKLSRKSGADTSYNSKDIADVMADAFKNLSLDNVKDAEMYKANRNKVRYSAQELLERRTSGEAPPGIRDINVPLNQVVALGKKNTPVYSPSTHDSAKLMEFLAGKKAQQQAEESRIAMPGLPMAVQCQKAAAATSANSLAQARKELSLEEKNDETVAYKTEVKLDDNAKKNTEGTAAPSKETEKFSLKEISAGHTAHTTQKALKLDDVVASIEIEAASVQATLDEKAEASVVLENRDGGAAVPNGSNDSTIEFQPSPKDERPSTVVTNQQSRKTINAPAPAFNMVESVPTVATAYTTATVKQHDSAKESTYAAPCEAPTQPASMISPATTPTTAPVEHAEGHHSHAYGFHAHGDQGLLASMPFPHMALPGMTSPLMTTPSTAQPNVAYNYQMHAQPVIPGIQQYQPAGIVHSMSVTYHISLGGTSNGPGAHVGQTSMHPANCVTDFNGNQASSSVSPGNQSLEPQSQSQACQQIPGQNRKRRGLESSMFATGYSGAKFAGSFTGKVSE</sequence>